<gene>
    <name evidence="1" type="ORF">GCM10020260_11260</name>
</gene>
<evidence type="ECO:0008006" key="3">
    <source>
        <dbReference type="Google" id="ProtNLM"/>
    </source>
</evidence>
<evidence type="ECO:0000313" key="1">
    <source>
        <dbReference type="EMBL" id="GAA3283088.1"/>
    </source>
</evidence>
<keyword evidence="2" id="KW-1185">Reference proteome</keyword>
<dbReference type="EMBL" id="BAAAYG010000004">
    <property type="protein sequence ID" value="GAA3283088.1"/>
    <property type="molecule type" value="Genomic_DNA"/>
</dbReference>
<proteinExistence type="predicted"/>
<name>A0ABP6RCW6_9MICC</name>
<reference evidence="2" key="1">
    <citation type="journal article" date="2019" name="Int. J. Syst. Evol. Microbiol.">
        <title>The Global Catalogue of Microorganisms (GCM) 10K type strain sequencing project: providing services to taxonomists for standard genome sequencing and annotation.</title>
        <authorList>
            <consortium name="The Broad Institute Genomics Platform"/>
            <consortium name="The Broad Institute Genome Sequencing Center for Infectious Disease"/>
            <person name="Wu L."/>
            <person name="Ma J."/>
        </authorList>
    </citation>
    <scope>NUCLEOTIDE SEQUENCE [LARGE SCALE GENOMIC DNA]</scope>
    <source>
        <strain evidence="2">JCM 11483</strain>
    </source>
</reference>
<protein>
    <recommendedName>
        <fullName evidence="3">Type II toxin-antitoxin system RelE/ParE family toxin</fullName>
    </recommendedName>
</protein>
<comment type="caution">
    <text evidence="1">The sequence shown here is derived from an EMBL/GenBank/DDBJ whole genome shotgun (WGS) entry which is preliminary data.</text>
</comment>
<dbReference type="Proteomes" id="UP001501736">
    <property type="component" value="Unassembled WGS sequence"/>
</dbReference>
<accession>A0ABP6RCW6</accession>
<sequence>MSRYNTHGIFVAMWSVVDHPDAEGEYRKLGAREAVAVDNATAKLKELGPKLGFPHSSAVKGTDKLRELRPRGGRSVTRPLYRRIDDVFVIGTYAPEAESDPKGFTRACRAAERRLDEIED</sequence>
<evidence type="ECO:0000313" key="2">
    <source>
        <dbReference type="Proteomes" id="UP001501736"/>
    </source>
</evidence>
<organism evidence="1 2">
    <name type="scientific">Nesterenkonia halobia</name>
    <dbReference type="NCBI Taxonomy" id="37922"/>
    <lineage>
        <taxon>Bacteria</taxon>
        <taxon>Bacillati</taxon>
        <taxon>Actinomycetota</taxon>
        <taxon>Actinomycetes</taxon>
        <taxon>Micrococcales</taxon>
        <taxon>Micrococcaceae</taxon>
        <taxon>Nesterenkonia</taxon>
    </lineage>
</organism>